<dbReference type="Proteomes" id="UP001642483">
    <property type="component" value="Unassembled WGS sequence"/>
</dbReference>
<sequence length="147" mass="16855">MHVGSRTQLGGFITPRTFALIFGSISLPEDFGFSGFASLSQTEHEPQFSLITECTSPQQRVKAFNCIHLDFSRHIVEYLCEMKQPTTCIQARMILEDDAKLQDTESEEETRQDDDLFQLRALCDSLKKEKLKHKKRKIPNTGLTTTW</sequence>
<organism evidence="1 2">
    <name type="scientific">Clavelina lepadiformis</name>
    <name type="common">Light-bulb sea squirt</name>
    <name type="synonym">Ascidia lepadiformis</name>
    <dbReference type="NCBI Taxonomy" id="159417"/>
    <lineage>
        <taxon>Eukaryota</taxon>
        <taxon>Metazoa</taxon>
        <taxon>Chordata</taxon>
        <taxon>Tunicata</taxon>
        <taxon>Ascidiacea</taxon>
        <taxon>Aplousobranchia</taxon>
        <taxon>Clavelinidae</taxon>
        <taxon>Clavelina</taxon>
    </lineage>
</organism>
<dbReference type="EMBL" id="CAWYQH010000002">
    <property type="protein sequence ID" value="CAK8673123.1"/>
    <property type="molecule type" value="Genomic_DNA"/>
</dbReference>
<protein>
    <submittedName>
        <fullName evidence="1">Uncharacterized protein</fullName>
    </submittedName>
</protein>
<accession>A0ABP0F353</accession>
<comment type="caution">
    <text evidence="1">The sequence shown here is derived from an EMBL/GenBank/DDBJ whole genome shotgun (WGS) entry which is preliminary data.</text>
</comment>
<evidence type="ECO:0000313" key="2">
    <source>
        <dbReference type="Proteomes" id="UP001642483"/>
    </source>
</evidence>
<gene>
    <name evidence="1" type="ORF">CVLEPA_LOCUS2905</name>
</gene>
<name>A0ABP0F353_CLALP</name>
<evidence type="ECO:0000313" key="1">
    <source>
        <dbReference type="EMBL" id="CAK8673123.1"/>
    </source>
</evidence>
<reference evidence="1 2" key="1">
    <citation type="submission" date="2024-02" db="EMBL/GenBank/DDBJ databases">
        <authorList>
            <person name="Daric V."/>
            <person name="Darras S."/>
        </authorList>
    </citation>
    <scope>NUCLEOTIDE SEQUENCE [LARGE SCALE GENOMIC DNA]</scope>
</reference>
<proteinExistence type="predicted"/>
<keyword evidence="2" id="KW-1185">Reference proteome</keyword>